<evidence type="ECO:0000256" key="2">
    <source>
        <dbReference type="ARBA" id="ARBA00006561"/>
    </source>
</evidence>
<reference evidence="9" key="1">
    <citation type="journal article" date="2014" name="Front. Microbiol.">
        <title>High frequency of phylogenetically diverse reductive dehalogenase-homologous genes in deep subseafloor sedimentary metagenomes.</title>
        <authorList>
            <person name="Kawai M."/>
            <person name="Futagami T."/>
            <person name="Toyoda A."/>
            <person name="Takaki Y."/>
            <person name="Nishi S."/>
            <person name="Hori S."/>
            <person name="Arai W."/>
            <person name="Tsubouchi T."/>
            <person name="Morono Y."/>
            <person name="Uchiyama I."/>
            <person name="Ito T."/>
            <person name="Fujiyama A."/>
            <person name="Inagaki F."/>
            <person name="Takami H."/>
        </authorList>
    </citation>
    <scope>NUCLEOTIDE SEQUENCE</scope>
    <source>
        <strain evidence="9">Expedition CK06-06</strain>
    </source>
</reference>
<keyword evidence="4" id="KW-0285">Flavoprotein</keyword>
<dbReference type="GO" id="GO:0051536">
    <property type="term" value="F:iron-sulfur cluster binding"/>
    <property type="evidence" value="ECO:0007669"/>
    <property type="project" value="UniProtKB-KW"/>
</dbReference>
<evidence type="ECO:0000256" key="1">
    <source>
        <dbReference type="ARBA" id="ARBA00001974"/>
    </source>
</evidence>
<dbReference type="EMBL" id="BARU01042089">
    <property type="protein sequence ID" value="GAH81083.1"/>
    <property type="molecule type" value="Genomic_DNA"/>
</dbReference>
<keyword evidence="6" id="KW-0408">Iron</keyword>
<evidence type="ECO:0000256" key="3">
    <source>
        <dbReference type="ARBA" id="ARBA00022723"/>
    </source>
</evidence>
<dbReference type="PANTHER" id="PTHR43498">
    <property type="entry name" value="FERREDOXIN:COB-COM HETERODISULFIDE REDUCTASE SUBUNIT A"/>
    <property type="match status" value="1"/>
</dbReference>
<dbReference type="Gene3D" id="3.30.70.20">
    <property type="match status" value="1"/>
</dbReference>
<proteinExistence type="inferred from homology"/>
<comment type="similarity">
    <text evidence="2">Belongs to the HdrA family.</text>
</comment>
<feature type="non-terminal residue" evidence="9">
    <location>
        <position position="213"/>
    </location>
</feature>
<dbReference type="InterPro" id="IPR017900">
    <property type="entry name" value="4Fe4S_Fe_S_CS"/>
</dbReference>
<dbReference type="GO" id="GO:0046872">
    <property type="term" value="F:metal ion binding"/>
    <property type="evidence" value="ECO:0007669"/>
    <property type="project" value="UniProtKB-KW"/>
</dbReference>
<keyword evidence="4" id="KW-0274">FAD</keyword>
<protein>
    <recommendedName>
        <fullName evidence="8">4Fe-4S ferredoxin-type domain-containing protein</fullName>
    </recommendedName>
</protein>
<dbReference type="PROSITE" id="PS51379">
    <property type="entry name" value="4FE4S_FER_2"/>
    <property type="match status" value="2"/>
</dbReference>
<keyword evidence="5" id="KW-0560">Oxidoreductase</keyword>
<feature type="domain" description="4Fe-4S ferredoxin-type" evidence="8">
    <location>
        <begin position="11"/>
        <end position="41"/>
    </location>
</feature>
<accession>X1KG95</accession>
<sequence length="213" mass="23719">LGKFSVSVRKRARYVNEDLCTGCGTCQTKCPSKTKSEFERGLGPRKAIYVPYAQAVPNVPVIDKDICIYFQKGKCRACEIFCEPKAIDFTQTDQIIELEVGAVILCPGFDEFDATIFGNYGYGKFSNVVTSIQFERMLNASGPFQGHLIRPSDRKPPQKIAWIQCVGSRDSHVAQNSYCSSVCCTYAIKEAVVAKEHSSIPLETAIFYIDIRT</sequence>
<dbReference type="AlphaFoldDB" id="X1KG95"/>
<keyword evidence="7" id="KW-0411">Iron-sulfur</keyword>
<dbReference type="PROSITE" id="PS00198">
    <property type="entry name" value="4FE4S_FER_1"/>
    <property type="match status" value="1"/>
</dbReference>
<feature type="non-terminal residue" evidence="9">
    <location>
        <position position="1"/>
    </location>
</feature>
<evidence type="ECO:0000256" key="4">
    <source>
        <dbReference type="ARBA" id="ARBA00022827"/>
    </source>
</evidence>
<comment type="cofactor">
    <cofactor evidence="1">
        <name>FAD</name>
        <dbReference type="ChEBI" id="CHEBI:57692"/>
    </cofactor>
</comment>
<keyword evidence="3" id="KW-0479">Metal-binding</keyword>
<name>X1KG95_9ZZZZ</name>
<feature type="domain" description="4Fe-4S ferredoxin-type" evidence="8">
    <location>
        <begin position="58"/>
        <end position="92"/>
    </location>
</feature>
<dbReference type="Pfam" id="PF00037">
    <property type="entry name" value="Fer4"/>
    <property type="match status" value="1"/>
</dbReference>
<organism evidence="9">
    <name type="scientific">marine sediment metagenome</name>
    <dbReference type="NCBI Taxonomy" id="412755"/>
    <lineage>
        <taxon>unclassified sequences</taxon>
        <taxon>metagenomes</taxon>
        <taxon>ecological metagenomes</taxon>
    </lineage>
</organism>
<evidence type="ECO:0000256" key="5">
    <source>
        <dbReference type="ARBA" id="ARBA00023002"/>
    </source>
</evidence>
<dbReference type="SUPFAM" id="SSF54862">
    <property type="entry name" value="4Fe-4S ferredoxins"/>
    <property type="match status" value="1"/>
</dbReference>
<evidence type="ECO:0000256" key="7">
    <source>
        <dbReference type="ARBA" id="ARBA00023014"/>
    </source>
</evidence>
<dbReference type="InterPro" id="IPR039650">
    <property type="entry name" value="HdrA-like"/>
</dbReference>
<dbReference type="InterPro" id="IPR017896">
    <property type="entry name" value="4Fe4S_Fe-S-bd"/>
</dbReference>
<gene>
    <name evidence="9" type="ORF">S03H2_64744</name>
</gene>
<evidence type="ECO:0000259" key="8">
    <source>
        <dbReference type="PROSITE" id="PS51379"/>
    </source>
</evidence>
<dbReference type="PANTHER" id="PTHR43498:SF1">
    <property type="entry name" value="COB--COM HETERODISULFIDE REDUCTASE IRON-SULFUR SUBUNIT A"/>
    <property type="match status" value="1"/>
</dbReference>
<comment type="caution">
    <text evidence="9">The sequence shown here is derived from an EMBL/GenBank/DDBJ whole genome shotgun (WGS) entry which is preliminary data.</text>
</comment>
<dbReference type="GO" id="GO:0016491">
    <property type="term" value="F:oxidoreductase activity"/>
    <property type="evidence" value="ECO:0007669"/>
    <property type="project" value="UniProtKB-KW"/>
</dbReference>
<evidence type="ECO:0000313" key="9">
    <source>
        <dbReference type="EMBL" id="GAH81083.1"/>
    </source>
</evidence>
<evidence type="ECO:0000256" key="6">
    <source>
        <dbReference type="ARBA" id="ARBA00023004"/>
    </source>
</evidence>